<name>A0A1I2LHZ5_9FLAO</name>
<dbReference type="Pfam" id="PF13450">
    <property type="entry name" value="NAD_binding_8"/>
    <property type="match status" value="1"/>
</dbReference>
<dbReference type="InterPro" id="IPR036188">
    <property type="entry name" value="FAD/NAD-bd_sf"/>
</dbReference>
<dbReference type="PANTHER" id="PTHR10668:SF105">
    <property type="entry name" value="DEHYDROGENASE-RELATED"/>
    <property type="match status" value="1"/>
</dbReference>
<proteinExistence type="predicted"/>
<dbReference type="RefSeq" id="WP_093304051.1">
    <property type="nucleotide sequence ID" value="NZ_FOOH01000008.1"/>
</dbReference>
<accession>A0A1I2LHZ5</accession>
<keyword evidence="2" id="KW-1185">Reference proteome</keyword>
<evidence type="ECO:0000313" key="2">
    <source>
        <dbReference type="Proteomes" id="UP000199116"/>
    </source>
</evidence>
<dbReference type="SUPFAM" id="SSF51905">
    <property type="entry name" value="FAD/NAD(P)-binding domain"/>
    <property type="match status" value="1"/>
</dbReference>
<dbReference type="AlphaFoldDB" id="A0A1I2LHZ5"/>
<dbReference type="Proteomes" id="UP000199116">
    <property type="component" value="Unassembled WGS sequence"/>
</dbReference>
<dbReference type="EMBL" id="FOOH01000008">
    <property type="protein sequence ID" value="SFF76741.1"/>
    <property type="molecule type" value="Genomic_DNA"/>
</dbReference>
<dbReference type="Gene3D" id="3.50.50.60">
    <property type="entry name" value="FAD/NAD(P)-binding domain"/>
    <property type="match status" value="1"/>
</dbReference>
<dbReference type="PANTHER" id="PTHR10668">
    <property type="entry name" value="PHYTOENE DEHYDROGENASE"/>
    <property type="match status" value="1"/>
</dbReference>
<evidence type="ECO:0000313" key="1">
    <source>
        <dbReference type="EMBL" id="SFF76741.1"/>
    </source>
</evidence>
<organism evidence="1 2">
    <name type="scientific">Salegentibacter agarivorans</name>
    <dbReference type="NCBI Taxonomy" id="345907"/>
    <lineage>
        <taxon>Bacteria</taxon>
        <taxon>Pseudomonadati</taxon>
        <taxon>Bacteroidota</taxon>
        <taxon>Flavobacteriia</taxon>
        <taxon>Flavobacteriales</taxon>
        <taxon>Flavobacteriaceae</taxon>
        <taxon>Salegentibacter</taxon>
    </lineage>
</organism>
<gene>
    <name evidence="1" type="ORF">SAMN04488033_10855</name>
</gene>
<protein>
    <submittedName>
        <fullName evidence="1">Phytoene dehydrogenase-related protein</fullName>
    </submittedName>
</protein>
<sequence length="474" mass="52444">MSLNYDAIIIGSGSNGISAAIYLQQKGLKTAIFEQAATPGGSTRTQELTLPGFKHDVGSAILPMGFGSPFLRSLPLEEHGLEWIFPEIPYAHPFSDGSAHACYTDIRKTAAQLGDDEASYFKLFEPLVKDWGKLENDLLGPLGIPDHPLDLMKFGLKALPSAKLLAKYYFKNEKSRTFFYGSAAHSTLPLNSLASASFGLVLSTMAHKYNWPFPKGGAQNFVNSMLSYYTSIGGELHLEKNITQLDELPESKTYLFDLTPKQLLKIKGTDFSSIYRKRMDSFKYGAGVFKVDWALSKPIPFTNEKCRKAGTVHIGFSEEEMENSEQSIHQENMTQTPYVLVAQHSIFDSTRAPESQHTAWAYCHVPNGNTEDFSKIIEDQIERAAPGFKNCILKKSTMNSVQLHAFNPNIIGGDINGGKQDITQLFTRPIIKISPYSTPNPKIYICSSSTPPGGGVHGMCGYNAARKVEKDHFQ</sequence>
<reference evidence="2" key="1">
    <citation type="submission" date="2016-10" db="EMBL/GenBank/DDBJ databases">
        <authorList>
            <person name="Varghese N."/>
            <person name="Submissions S."/>
        </authorList>
    </citation>
    <scope>NUCLEOTIDE SEQUENCE [LARGE SCALE GENOMIC DNA]</scope>
    <source>
        <strain evidence="2">DSM 23515</strain>
    </source>
</reference>